<sequence length="408" mass="46279">MDVAAGNGEISLRLSFCEHIPTAMVDVREADLYNTLMKRIVAKLPKKWQEKLVGKSKEEIEAISSSIDCGSNLPLQIIEPWNTILQVEGSPTLMRALRKSSLLVGMHADASTEPIVQLAQKYNKSYAVVPCCVFPNLFKDRKVVIDGVCRDVRSYEEFVEYLSASDRAERCTLKFDGRNVCIFERSRELFDIGEIVAENAKVGMDVGGRGGDLLGGCNVYIYVHAEWKDEAWVDAVKERGGEDFKVIALVDEGETEFVLDGVDYYVRYMKEEGETEWQTFLRLKGKWLGGGMRSLISVIKGNNFKAKFENEEEVKTWPVWKSMAATFQESEWWETRPGAVEERCHVISGSATLTIQEENVRTIVSIEAGDRVVFRKGFSCEWSVAEEGIGKFYQYYDERGEIWKQIGK</sequence>
<dbReference type="Gene3D" id="2.60.120.10">
    <property type="entry name" value="Jelly Rolls"/>
    <property type="match status" value="1"/>
</dbReference>
<dbReference type="PANTHER" id="PTHR36971:SF3">
    <property type="entry name" value="C3H1-TYPE DOMAIN-CONTAINING PROTEIN"/>
    <property type="match status" value="1"/>
</dbReference>
<proteinExistence type="predicted"/>
<organism evidence="2 3">
    <name type="scientific">Triparma laevis f. inornata</name>
    <dbReference type="NCBI Taxonomy" id="1714386"/>
    <lineage>
        <taxon>Eukaryota</taxon>
        <taxon>Sar</taxon>
        <taxon>Stramenopiles</taxon>
        <taxon>Ochrophyta</taxon>
        <taxon>Bolidophyceae</taxon>
        <taxon>Parmales</taxon>
        <taxon>Triparmaceae</taxon>
        <taxon>Triparma</taxon>
    </lineage>
</organism>
<dbReference type="Proteomes" id="UP001162640">
    <property type="component" value="Unassembled WGS sequence"/>
</dbReference>
<dbReference type="InterPro" id="IPR014710">
    <property type="entry name" value="RmlC-like_jellyroll"/>
</dbReference>
<dbReference type="EMBL" id="BLQM01000133">
    <property type="protein sequence ID" value="GMH67669.1"/>
    <property type="molecule type" value="Genomic_DNA"/>
</dbReference>
<gene>
    <name evidence="2" type="ORF">TL16_g04741</name>
</gene>
<dbReference type="PANTHER" id="PTHR36971">
    <property type="entry name" value="UNNAMED PRODUCT"/>
    <property type="match status" value="1"/>
</dbReference>
<dbReference type="InterPro" id="IPR008579">
    <property type="entry name" value="UGlyAH_Cupin_dom"/>
</dbReference>
<name>A0A9W7E4B9_9STRA</name>
<evidence type="ECO:0000259" key="1">
    <source>
        <dbReference type="Pfam" id="PF05899"/>
    </source>
</evidence>
<evidence type="ECO:0000313" key="2">
    <source>
        <dbReference type="EMBL" id="GMH67669.1"/>
    </source>
</evidence>
<dbReference type="Pfam" id="PF05899">
    <property type="entry name" value="Cupin_3"/>
    <property type="match status" value="1"/>
</dbReference>
<comment type="caution">
    <text evidence="2">The sequence shown here is derived from an EMBL/GenBank/DDBJ whole genome shotgun (WGS) entry which is preliminary data.</text>
</comment>
<protein>
    <recommendedName>
        <fullName evidence="1">(S)-ureidoglycine aminohydrolase cupin domain-containing protein</fullName>
    </recommendedName>
</protein>
<dbReference type="InterPro" id="IPR011051">
    <property type="entry name" value="RmlC_Cupin_sf"/>
</dbReference>
<feature type="domain" description="(S)-ureidoglycine aminohydrolase cupin" evidence="1">
    <location>
        <begin position="311"/>
        <end position="393"/>
    </location>
</feature>
<dbReference type="AlphaFoldDB" id="A0A9W7E4B9"/>
<evidence type="ECO:0000313" key="3">
    <source>
        <dbReference type="Proteomes" id="UP001162640"/>
    </source>
</evidence>
<dbReference type="SUPFAM" id="SSF51182">
    <property type="entry name" value="RmlC-like cupins"/>
    <property type="match status" value="1"/>
</dbReference>
<reference evidence="3" key="1">
    <citation type="journal article" date="2023" name="Commun. Biol.">
        <title>Genome analysis of Parmales, the sister group of diatoms, reveals the evolutionary specialization of diatoms from phago-mixotrophs to photoautotrophs.</title>
        <authorList>
            <person name="Ban H."/>
            <person name="Sato S."/>
            <person name="Yoshikawa S."/>
            <person name="Yamada K."/>
            <person name="Nakamura Y."/>
            <person name="Ichinomiya M."/>
            <person name="Sato N."/>
            <person name="Blanc-Mathieu R."/>
            <person name="Endo H."/>
            <person name="Kuwata A."/>
            <person name="Ogata H."/>
        </authorList>
    </citation>
    <scope>NUCLEOTIDE SEQUENCE [LARGE SCALE GENOMIC DNA]</scope>
</reference>
<accession>A0A9W7E4B9</accession>